<accession>A0A1F7UHN3</accession>
<dbReference type="InterPro" id="IPR005225">
    <property type="entry name" value="Small_GTP-bd"/>
</dbReference>
<dbReference type="HAMAP" id="MF_00100_B">
    <property type="entry name" value="IF_2_B"/>
    <property type="match status" value="1"/>
</dbReference>
<dbReference type="CDD" id="cd03702">
    <property type="entry name" value="IF2_mtIF2_II"/>
    <property type="match status" value="1"/>
</dbReference>
<dbReference type="SUPFAM" id="SSF52540">
    <property type="entry name" value="P-loop containing nucleoside triphosphate hydrolases"/>
    <property type="match status" value="1"/>
</dbReference>
<dbReference type="Gene3D" id="2.40.30.10">
    <property type="entry name" value="Translation factors"/>
    <property type="match status" value="2"/>
</dbReference>
<evidence type="ECO:0000313" key="12">
    <source>
        <dbReference type="Proteomes" id="UP000176604"/>
    </source>
</evidence>
<dbReference type="InterPro" id="IPR023115">
    <property type="entry name" value="TIF_IF2_dom3"/>
</dbReference>
<dbReference type="EMBL" id="MGEF01000052">
    <property type="protein sequence ID" value="OGL77772.1"/>
    <property type="molecule type" value="Genomic_DNA"/>
</dbReference>
<dbReference type="NCBIfam" id="TIGR00231">
    <property type="entry name" value="small_GTP"/>
    <property type="match status" value="1"/>
</dbReference>
<reference evidence="11 12" key="1">
    <citation type="journal article" date="2016" name="Nat. Commun.">
        <title>Thousands of microbial genomes shed light on interconnected biogeochemical processes in an aquifer system.</title>
        <authorList>
            <person name="Anantharaman K."/>
            <person name="Brown C.T."/>
            <person name="Hug L.A."/>
            <person name="Sharon I."/>
            <person name="Castelle C.J."/>
            <person name="Probst A.J."/>
            <person name="Thomas B.C."/>
            <person name="Singh A."/>
            <person name="Wilkins M.J."/>
            <person name="Karaoz U."/>
            <person name="Brodie E.L."/>
            <person name="Williams K.H."/>
            <person name="Hubbard S.S."/>
            <person name="Banfield J.F."/>
        </authorList>
    </citation>
    <scope>NUCLEOTIDE SEQUENCE [LARGE SCALE GENOMIC DNA]</scope>
</reference>
<dbReference type="InterPro" id="IPR000178">
    <property type="entry name" value="TF_IF2_bacterial-like"/>
</dbReference>
<evidence type="ECO:0000256" key="1">
    <source>
        <dbReference type="ARBA" id="ARBA00007733"/>
    </source>
</evidence>
<organism evidence="11 12">
    <name type="scientific">Candidatus Uhrbacteria bacterium RIFCSPHIGHO2_12_FULL_54_23</name>
    <dbReference type="NCBI Taxonomy" id="1802397"/>
    <lineage>
        <taxon>Bacteria</taxon>
        <taxon>Candidatus Uhriibacteriota</taxon>
    </lineage>
</organism>
<proteinExistence type="inferred from homology"/>
<dbReference type="Pfam" id="PF04760">
    <property type="entry name" value="IF2_N"/>
    <property type="match status" value="1"/>
</dbReference>
<dbReference type="STRING" id="1802397.A3J43_01065"/>
<dbReference type="GO" id="GO:0005737">
    <property type="term" value="C:cytoplasm"/>
    <property type="evidence" value="ECO:0007669"/>
    <property type="project" value="UniProtKB-SubCell"/>
</dbReference>
<evidence type="ECO:0000259" key="10">
    <source>
        <dbReference type="PROSITE" id="PS51722"/>
    </source>
</evidence>
<comment type="caution">
    <text evidence="7">Lacks conserved residue(s) required for the propagation of feature annotation.</text>
</comment>
<dbReference type="PROSITE" id="PS51722">
    <property type="entry name" value="G_TR_2"/>
    <property type="match status" value="1"/>
</dbReference>
<dbReference type="Pfam" id="PF00009">
    <property type="entry name" value="GTP_EFTU"/>
    <property type="match status" value="1"/>
</dbReference>
<gene>
    <name evidence="7" type="primary">infB</name>
    <name evidence="11" type="ORF">A3J43_01065</name>
</gene>
<evidence type="ECO:0000256" key="9">
    <source>
        <dbReference type="SAM" id="MobiDB-lite"/>
    </source>
</evidence>
<dbReference type="InterPro" id="IPR044145">
    <property type="entry name" value="IF2_II"/>
</dbReference>
<evidence type="ECO:0000313" key="11">
    <source>
        <dbReference type="EMBL" id="OGL77772.1"/>
    </source>
</evidence>
<dbReference type="Gene3D" id="3.40.50.10050">
    <property type="entry name" value="Translation initiation factor IF- 2, domain 3"/>
    <property type="match status" value="1"/>
</dbReference>
<dbReference type="Pfam" id="PF22042">
    <property type="entry name" value="EF-G_D2"/>
    <property type="match status" value="1"/>
</dbReference>
<dbReference type="Proteomes" id="UP000176604">
    <property type="component" value="Unassembled WGS sequence"/>
</dbReference>
<evidence type="ECO:0000256" key="5">
    <source>
        <dbReference type="ARBA" id="ARBA00022917"/>
    </source>
</evidence>
<dbReference type="GO" id="GO:0003924">
    <property type="term" value="F:GTPase activity"/>
    <property type="evidence" value="ECO:0007669"/>
    <property type="project" value="UniProtKB-UniRule"/>
</dbReference>
<dbReference type="SUPFAM" id="SSF52156">
    <property type="entry name" value="Initiation factor IF2/eIF5b, domain 3"/>
    <property type="match status" value="1"/>
</dbReference>
<comment type="subcellular location">
    <subcellularLocation>
        <location evidence="7">Cytoplasm</location>
    </subcellularLocation>
</comment>
<name>A0A1F7UHN3_9BACT</name>
<dbReference type="Gene3D" id="3.40.50.300">
    <property type="entry name" value="P-loop containing nucleotide triphosphate hydrolases"/>
    <property type="match status" value="1"/>
</dbReference>
<dbReference type="InterPro" id="IPR006847">
    <property type="entry name" value="IF2_N"/>
</dbReference>
<keyword evidence="4 7" id="KW-0547">Nucleotide-binding</keyword>
<comment type="caution">
    <text evidence="11">The sequence shown here is derived from an EMBL/GenBank/DDBJ whole genome shotgun (WGS) entry which is preliminary data.</text>
</comment>
<dbReference type="Pfam" id="PF14578">
    <property type="entry name" value="GTP_EFTU_D4"/>
    <property type="match status" value="1"/>
</dbReference>
<dbReference type="InterPro" id="IPR027417">
    <property type="entry name" value="P-loop_NTPase"/>
</dbReference>
<evidence type="ECO:0000256" key="6">
    <source>
        <dbReference type="ARBA" id="ARBA00023134"/>
    </source>
</evidence>
<dbReference type="Pfam" id="PF11987">
    <property type="entry name" value="IF-2"/>
    <property type="match status" value="1"/>
</dbReference>
<keyword evidence="7" id="KW-0963">Cytoplasm</keyword>
<dbReference type="InterPro" id="IPR000795">
    <property type="entry name" value="T_Tr_GTP-bd_dom"/>
</dbReference>
<keyword evidence="3 7" id="KW-0396">Initiation factor</keyword>
<feature type="domain" description="Tr-type G" evidence="10">
    <location>
        <begin position="173"/>
        <end position="363"/>
    </location>
</feature>
<feature type="binding site" evidence="7">
    <location>
        <begin position="249"/>
        <end position="253"/>
    </location>
    <ligand>
        <name>GTP</name>
        <dbReference type="ChEBI" id="CHEBI:37565"/>
    </ligand>
</feature>
<dbReference type="InterPro" id="IPR053905">
    <property type="entry name" value="EF-G-like_DII"/>
</dbReference>
<evidence type="ECO:0000256" key="3">
    <source>
        <dbReference type="ARBA" id="ARBA00022540"/>
    </source>
</evidence>
<dbReference type="PANTHER" id="PTHR43381:SF4">
    <property type="entry name" value="EUKARYOTIC TRANSLATION INITIATION FACTOR 5B"/>
    <property type="match status" value="1"/>
</dbReference>
<dbReference type="FunFam" id="3.40.50.300:FF:000019">
    <property type="entry name" value="Translation initiation factor IF-2"/>
    <property type="match status" value="1"/>
</dbReference>
<dbReference type="CDD" id="cd01887">
    <property type="entry name" value="IF2_eIF5B"/>
    <property type="match status" value="1"/>
</dbReference>
<feature type="region of interest" description="Disordered" evidence="9">
    <location>
        <begin position="462"/>
        <end position="493"/>
    </location>
</feature>
<evidence type="ECO:0000256" key="7">
    <source>
        <dbReference type="HAMAP-Rule" id="MF_00100"/>
    </source>
</evidence>
<protein>
    <recommendedName>
        <fullName evidence="2 7">Translation initiation factor IF-2</fullName>
    </recommendedName>
</protein>
<dbReference type="SUPFAM" id="SSF50447">
    <property type="entry name" value="Translation proteins"/>
    <property type="match status" value="2"/>
</dbReference>
<dbReference type="GO" id="GO:0005525">
    <property type="term" value="F:GTP binding"/>
    <property type="evidence" value="ECO:0007669"/>
    <property type="project" value="UniProtKB-KW"/>
</dbReference>
<dbReference type="NCBIfam" id="TIGR00487">
    <property type="entry name" value="IF-2"/>
    <property type="match status" value="1"/>
</dbReference>
<dbReference type="GO" id="GO:0003743">
    <property type="term" value="F:translation initiation factor activity"/>
    <property type="evidence" value="ECO:0007669"/>
    <property type="project" value="UniProtKB-UniRule"/>
</dbReference>
<comment type="function">
    <text evidence="7 8">One of the essential components for the initiation of protein synthesis. Protects formylmethionyl-tRNA from spontaneous hydrolysis and promotes its binding to the 30S ribosomal subunits. Also involved in the hydrolysis of GTP during the formation of the 70S ribosomal complex.</text>
</comment>
<dbReference type="FunFam" id="3.40.50.10050:FF:000001">
    <property type="entry name" value="Translation initiation factor IF-2"/>
    <property type="match status" value="1"/>
</dbReference>
<comment type="similarity">
    <text evidence="1 7 8">Belongs to the TRAFAC class translation factor GTPase superfamily. Classic translation factor GTPase family. IF-2 subfamily.</text>
</comment>
<keyword evidence="6 7" id="KW-0342">GTP-binding</keyword>
<keyword evidence="5 7" id="KW-0648">Protein biosynthesis</keyword>
<sequence length="699" mass="75293">MFELHTMNVTELARRVRIPTQRLKEVLPELGFDIGMRAIKVDDRAAQAIIEKLSHPDVRARILMPRTAEVEEHADAAVSTSDAIAIPAKILVKEFAGLLGLPVTKVIVELMKQGVMAAQNQSIDFETASIIAGDLGRKVVRAPEQALHTSRHEAQEEKLLALLKTDDGEVLVARPPVVVVMGHVDHGKTTLLDAIRKTNVTAQEHGGITQHVGAYQVMVPPHQEPARSQGILRSAQDDFAAARKITFIDTPGHEAFTAMRSRGARVADIAVLVVAADDGVQPQTIEALTHIQRAALPFIVAINKIDKTGANPDRIKQDLANVNVLSEGWGGKTPFIEISAKQRQGISELLDLVLLLADIERDRIRANPARAAVGTIIESHVDTGEGPVATVLVQAGTLNVGDLVSVDDAFGKIKAMRDYQGVPIAAAGPSMPAKILGLKTLPQVGDILEVATNAAAYKQMMRERKPKKRPIRFGTPPPSAARAHEEDAAEEDAPKIPEVNVVLRADVLGSLEAIHEALETVHHPEVKVNVVQEGVGVIAEADVLAAEAAHGMVLGFNVESAPSALELAKDQHIPLHSFTIIYELVDTVKAAVEALLAPEIKETKTGALQLLALFRQDRNTAIIGGRVMAGKLKPGNLFRLFRNGKDVGKGKITSVQIGKQTVNEVTEGQECGMKVDTRAALVVGDTLECHTEERKKRAL</sequence>
<dbReference type="InterPro" id="IPR029459">
    <property type="entry name" value="EFTU-type"/>
</dbReference>
<dbReference type="InterPro" id="IPR015760">
    <property type="entry name" value="TIF_IF2"/>
</dbReference>
<dbReference type="InterPro" id="IPR036925">
    <property type="entry name" value="TIF_IF2_dom3_sf"/>
</dbReference>
<dbReference type="AlphaFoldDB" id="A0A1F7UHN3"/>
<dbReference type="InterPro" id="IPR009000">
    <property type="entry name" value="Transl_B-barrel_sf"/>
</dbReference>
<evidence type="ECO:0000256" key="8">
    <source>
        <dbReference type="RuleBase" id="RU000644"/>
    </source>
</evidence>
<feature type="binding site" evidence="7">
    <location>
        <begin position="303"/>
        <end position="306"/>
    </location>
    <ligand>
        <name>GTP</name>
        <dbReference type="ChEBI" id="CHEBI:37565"/>
    </ligand>
</feature>
<dbReference type="PANTHER" id="PTHR43381">
    <property type="entry name" value="TRANSLATION INITIATION FACTOR IF-2-RELATED"/>
    <property type="match status" value="1"/>
</dbReference>
<feature type="binding site" evidence="7">
    <location>
        <begin position="182"/>
        <end position="189"/>
    </location>
    <ligand>
        <name>GTP</name>
        <dbReference type="ChEBI" id="CHEBI:37565"/>
    </ligand>
</feature>
<dbReference type="PRINTS" id="PR00315">
    <property type="entry name" value="ELONGATNFCT"/>
</dbReference>
<evidence type="ECO:0000256" key="2">
    <source>
        <dbReference type="ARBA" id="ARBA00020675"/>
    </source>
</evidence>
<evidence type="ECO:0000256" key="4">
    <source>
        <dbReference type="ARBA" id="ARBA00022741"/>
    </source>
</evidence>